<dbReference type="AlphaFoldDB" id="A0AAW2W659"/>
<evidence type="ECO:0000256" key="6">
    <source>
        <dbReference type="SAM" id="MobiDB-lite"/>
    </source>
</evidence>
<dbReference type="InterPro" id="IPR003340">
    <property type="entry name" value="B3_DNA-bd"/>
</dbReference>
<dbReference type="InterPro" id="IPR015300">
    <property type="entry name" value="DNA-bd_pseudobarrel_sf"/>
</dbReference>
<dbReference type="EMBL" id="JACGWJ010000002">
    <property type="protein sequence ID" value="KAL0436893.1"/>
    <property type="molecule type" value="Genomic_DNA"/>
</dbReference>
<feature type="region of interest" description="Disordered" evidence="6">
    <location>
        <begin position="90"/>
        <end position="165"/>
    </location>
</feature>
<dbReference type="SMART" id="SM01019">
    <property type="entry name" value="B3"/>
    <property type="match status" value="2"/>
</dbReference>
<sequence length="326" mass="38295">MQRVLAQGVVLRDRYGNLWTMRVARTGDKWYFREDWPQFCEENSLEIGDIVVFNYKGDNLFDFVLLGHDAREKKGVGALKLIMLVKRDDSQEHDEHDDDYVQEEESEEHDDDDDGYVQEDESEEHDDDDDDDYVQEEESEEHDDDDYVQEEEEEDEQVRSIHKKVKVKSKSKSSCALKKNSSEDHTFGIGSIPSKRRYKKKNLPDCYGADIFESGVAVQPRNPFFVSRSRLSRRKNELYIPKDVITDYDLKIPEKLLLVDEQGRKWETKMKQWKDGRLWCTRGWRSLCNVNGIGKDDTCICEFVQDQQGRNHVLHILVHLVHGLDI</sequence>
<keyword evidence="4" id="KW-0804">Transcription</keyword>
<protein>
    <recommendedName>
        <fullName evidence="7">TF-B3 domain-containing protein</fullName>
    </recommendedName>
</protein>
<dbReference type="Gene3D" id="2.40.330.10">
    <property type="entry name" value="DNA-binding pseudobarrel domain"/>
    <property type="match status" value="2"/>
</dbReference>
<accession>A0AAW2W659</accession>
<dbReference type="CDD" id="cd10017">
    <property type="entry name" value="B3_DNA"/>
    <property type="match status" value="2"/>
</dbReference>
<organism evidence="8">
    <name type="scientific">Sesamum radiatum</name>
    <name type="common">Black benniseed</name>
    <dbReference type="NCBI Taxonomy" id="300843"/>
    <lineage>
        <taxon>Eukaryota</taxon>
        <taxon>Viridiplantae</taxon>
        <taxon>Streptophyta</taxon>
        <taxon>Embryophyta</taxon>
        <taxon>Tracheophyta</taxon>
        <taxon>Spermatophyta</taxon>
        <taxon>Magnoliopsida</taxon>
        <taxon>eudicotyledons</taxon>
        <taxon>Gunneridae</taxon>
        <taxon>Pentapetalae</taxon>
        <taxon>asterids</taxon>
        <taxon>lamiids</taxon>
        <taxon>Lamiales</taxon>
        <taxon>Pedaliaceae</taxon>
        <taxon>Sesamum</taxon>
    </lineage>
</organism>
<dbReference type="PROSITE" id="PS50863">
    <property type="entry name" value="B3"/>
    <property type="match status" value="2"/>
</dbReference>
<gene>
    <name evidence="8" type="ORF">Sradi_0397200</name>
</gene>
<feature type="domain" description="TF-B3" evidence="7">
    <location>
        <begin position="1"/>
        <end position="69"/>
    </location>
</feature>
<evidence type="ECO:0000256" key="1">
    <source>
        <dbReference type="ARBA" id="ARBA00004123"/>
    </source>
</evidence>
<dbReference type="Pfam" id="PF02362">
    <property type="entry name" value="B3"/>
    <property type="match status" value="2"/>
</dbReference>
<dbReference type="PANTHER" id="PTHR31920:SF135">
    <property type="entry name" value="B3 DOMAIN-CONTAINING PROTEIN OS03G0621600-RELATED"/>
    <property type="match status" value="1"/>
</dbReference>
<evidence type="ECO:0000313" key="8">
    <source>
        <dbReference type="EMBL" id="KAL0436893.1"/>
    </source>
</evidence>
<keyword evidence="3" id="KW-0238">DNA-binding</keyword>
<dbReference type="InterPro" id="IPR050655">
    <property type="entry name" value="Plant_B3_domain"/>
</dbReference>
<comment type="subcellular location">
    <subcellularLocation>
        <location evidence="1">Nucleus</location>
    </subcellularLocation>
</comment>
<keyword evidence="2" id="KW-0805">Transcription regulation</keyword>
<reference evidence="8" key="1">
    <citation type="submission" date="2020-06" db="EMBL/GenBank/DDBJ databases">
        <authorList>
            <person name="Li T."/>
            <person name="Hu X."/>
            <person name="Zhang T."/>
            <person name="Song X."/>
            <person name="Zhang H."/>
            <person name="Dai N."/>
            <person name="Sheng W."/>
            <person name="Hou X."/>
            <person name="Wei L."/>
        </authorList>
    </citation>
    <scope>NUCLEOTIDE SEQUENCE</scope>
    <source>
        <strain evidence="8">G02</strain>
        <tissue evidence="8">Leaf</tissue>
    </source>
</reference>
<evidence type="ECO:0000259" key="7">
    <source>
        <dbReference type="PROSITE" id="PS50863"/>
    </source>
</evidence>
<evidence type="ECO:0000256" key="3">
    <source>
        <dbReference type="ARBA" id="ARBA00023125"/>
    </source>
</evidence>
<evidence type="ECO:0000256" key="4">
    <source>
        <dbReference type="ARBA" id="ARBA00023163"/>
    </source>
</evidence>
<evidence type="ECO:0000256" key="5">
    <source>
        <dbReference type="ARBA" id="ARBA00023242"/>
    </source>
</evidence>
<dbReference type="GO" id="GO:0003677">
    <property type="term" value="F:DNA binding"/>
    <property type="evidence" value="ECO:0007669"/>
    <property type="project" value="UniProtKB-KW"/>
</dbReference>
<name>A0AAW2W659_SESRA</name>
<evidence type="ECO:0000256" key="2">
    <source>
        <dbReference type="ARBA" id="ARBA00023015"/>
    </source>
</evidence>
<dbReference type="SUPFAM" id="SSF101936">
    <property type="entry name" value="DNA-binding pseudobarrel domain"/>
    <property type="match status" value="2"/>
</dbReference>
<feature type="compositionally biased region" description="Acidic residues" evidence="6">
    <location>
        <begin position="95"/>
        <end position="156"/>
    </location>
</feature>
<feature type="domain" description="TF-B3" evidence="7">
    <location>
        <begin position="223"/>
        <end position="322"/>
    </location>
</feature>
<dbReference type="GO" id="GO:0005634">
    <property type="term" value="C:nucleus"/>
    <property type="evidence" value="ECO:0007669"/>
    <property type="project" value="UniProtKB-SubCell"/>
</dbReference>
<keyword evidence="5" id="KW-0539">Nucleus</keyword>
<comment type="caution">
    <text evidence="8">The sequence shown here is derived from an EMBL/GenBank/DDBJ whole genome shotgun (WGS) entry which is preliminary data.</text>
</comment>
<dbReference type="PANTHER" id="PTHR31920">
    <property type="entry name" value="B3 DOMAIN-CONTAINING"/>
    <property type="match status" value="1"/>
</dbReference>
<reference evidence="8" key="2">
    <citation type="journal article" date="2024" name="Plant">
        <title>Genomic evolution and insights into agronomic trait innovations of Sesamum species.</title>
        <authorList>
            <person name="Miao H."/>
            <person name="Wang L."/>
            <person name="Qu L."/>
            <person name="Liu H."/>
            <person name="Sun Y."/>
            <person name="Le M."/>
            <person name="Wang Q."/>
            <person name="Wei S."/>
            <person name="Zheng Y."/>
            <person name="Lin W."/>
            <person name="Duan Y."/>
            <person name="Cao H."/>
            <person name="Xiong S."/>
            <person name="Wang X."/>
            <person name="Wei L."/>
            <person name="Li C."/>
            <person name="Ma Q."/>
            <person name="Ju M."/>
            <person name="Zhao R."/>
            <person name="Li G."/>
            <person name="Mu C."/>
            <person name="Tian Q."/>
            <person name="Mei H."/>
            <person name="Zhang T."/>
            <person name="Gao T."/>
            <person name="Zhang H."/>
        </authorList>
    </citation>
    <scope>NUCLEOTIDE SEQUENCE</scope>
    <source>
        <strain evidence="8">G02</strain>
    </source>
</reference>
<proteinExistence type="predicted"/>